<evidence type="ECO:0008006" key="3">
    <source>
        <dbReference type="Google" id="ProtNLM"/>
    </source>
</evidence>
<evidence type="ECO:0000313" key="2">
    <source>
        <dbReference type="Proteomes" id="UP000632222"/>
    </source>
</evidence>
<reference evidence="2" key="1">
    <citation type="journal article" date="2019" name="Int. J. Syst. Evol. Microbiol.">
        <title>The Global Catalogue of Microorganisms (GCM) 10K type strain sequencing project: providing services to taxonomists for standard genome sequencing and annotation.</title>
        <authorList>
            <consortium name="The Broad Institute Genomics Platform"/>
            <consortium name="The Broad Institute Genome Sequencing Center for Infectious Disease"/>
            <person name="Wu L."/>
            <person name="Ma J."/>
        </authorList>
    </citation>
    <scope>NUCLEOTIDE SEQUENCE [LARGE SCALE GENOMIC DNA]</scope>
    <source>
        <strain evidence="2">JCM 14370</strain>
    </source>
</reference>
<dbReference type="Proteomes" id="UP000632222">
    <property type="component" value="Unassembled WGS sequence"/>
</dbReference>
<accession>A0ABQ2D9E9</accession>
<dbReference type="InterPro" id="IPR036390">
    <property type="entry name" value="WH_DNA-bd_sf"/>
</dbReference>
<protein>
    <recommendedName>
        <fullName evidence="3">Helix-turn-helix domain-containing protein</fullName>
    </recommendedName>
</protein>
<keyword evidence="2" id="KW-1185">Reference proteome</keyword>
<sequence>MLLQMESMVLNKSRKEVSDPEVAAFLTEAASVRYFEPFLGQECTLKDAASQLKISMSGLFYWLQRMLDLQILEVSRIQERRGRAIKHYRSVADGFFIPFHLTRAGTHEDMLRDREKPQQDLLIRSMARVREKQPQKWGILLSREEPGLIRSMFASADGPAKAGAQSPASMSGWITAHLSPAQASMLQQRMQDLLQEVTLMGEAGEGEHYVLHVGMAPTGQDHS</sequence>
<organism evidence="1 2">
    <name type="scientific">Deinococcus roseus</name>
    <dbReference type="NCBI Taxonomy" id="392414"/>
    <lineage>
        <taxon>Bacteria</taxon>
        <taxon>Thermotogati</taxon>
        <taxon>Deinococcota</taxon>
        <taxon>Deinococci</taxon>
        <taxon>Deinococcales</taxon>
        <taxon>Deinococcaceae</taxon>
        <taxon>Deinococcus</taxon>
    </lineage>
</organism>
<dbReference type="InterPro" id="IPR036388">
    <property type="entry name" value="WH-like_DNA-bd_sf"/>
</dbReference>
<proteinExistence type="predicted"/>
<evidence type="ECO:0000313" key="1">
    <source>
        <dbReference type="EMBL" id="GGJ48424.1"/>
    </source>
</evidence>
<name>A0ABQ2D9E9_9DEIO</name>
<dbReference type="SUPFAM" id="SSF46785">
    <property type="entry name" value="Winged helix' DNA-binding domain"/>
    <property type="match status" value="1"/>
</dbReference>
<gene>
    <name evidence="1" type="ORF">GCM10008938_38070</name>
</gene>
<dbReference type="Gene3D" id="1.10.10.10">
    <property type="entry name" value="Winged helix-like DNA-binding domain superfamily/Winged helix DNA-binding domain"/>
    <property type="match status" value="1"/>
</dbReference>
<comment type="caution">
    <text evidence="1">The sequence shown here is derived from an EMBL/GenBank/DDBJ whole genome shotgun (WGS) entry which is preliminary data.</text>
</comment>
<dbReference type="EMBL" id="BMOD01000019">
    <property type="protein sequence ID" value="GGJ48424.1"/>
    <property type="molecule type" value="Genomic_DNA"/>
</dbReference>